<reference evidence="1" key="2">
    <citation type="journal article" date="2015" name="Data Brief">
        <title>Shoot transcriptome of the giant reed, Arundo donax.</title>
        <authorList>
            <person name="Barrero R.A."/>
            <person name="Guerrero F.D."/>
            <person name="Moolhuijzen P."/>
            <person name="Goolsby J.A."/>
            <person name="Tidwell J."/>
            <person name="Bellgard S.E."/>
            <person name="Bellgard M.I."/>
        </authorList>
    </citation>
    <scope>NUCLEOTIDE SEQUENCE</scope>
    <source>
        <tissue evidence="1">Shoot tissue taken approximately 20 cm above the soil surface</tissue>
    </source>
</reference>
<organism evidence="1">
    <name type="scientific">Arundo donax</name>
    <name type="common">Giant reed</name>
    <name type="synonym">Donax arundinaceus</name>
    <dbReference type="NCBI Taxonomy" id="35708"/>
    <lineage>
        <taxon>Eukaryota</taxon>
        <taxon>Viridiplantae</taxon>
        <taxon>Streptophyta</taxon>
        <taxon>Embryophyta</taxon>
        <taxon>Tracheophyta</taxon>
        <taxon>Spermatophyta</taxon>
        <taxon>Magnoliopsida</taxon>
        <taxon>Liliopsida</taxon>
        <taxon>Poales</taxon>
        <taxon>Poaceae</taxon>
        <taxon>PACMAD clade</taxon>
        <taxon>Arundinoideae</taxon>
        <taxon>Arundineae</taxon>
        <taxon>Arundo</taxon>
    </lineage>
</organism>
<accession>A0A0A8Z5R8</accession>
<sequence length="53" mass="6183">MQLVLELLDHALVAVVTRPLIDVYPQMQTQTEIKPFTSRPKVLFFFLLRLKAN</sequence>
<protein>
    <submittedName>
        <fullName evidence="1">Uncharacterized protein</fullName>
    </submittedName>
</protein>
<dbReference type="AlphaFoldDB" id="A0A0A8Z5R8"/>
<proteinExistence type="predicted"/>
<dbReference type="EMBL" id="GBRH01263126">
    <property type="protein sequence ID" value="JAD34769.1"/>
    <property type="molecule type" value="Transcribed_RNA"/>
</dbReference>
<name>A0A0A8Z5R8_ARUDO</name>
<reference evidence="1" key="1">
    <citation type="submission" date="2014-09" db="EMBL/GenBank/DDBJ databases">
        <authorList>
            <person name="Magalhaes I.L.F."/>
            <person name="Oliveira U."/>
            <person name="Santos F.R."/>
            <person name="Vidigal T.H.D.A."/>
            <person name="Brescovit A.D."/>
            <person name="Santos A.J."/>
        </authorList>
    </citation>
    <scope>NUCLEOTIDE SEQUENCE</scope>
    <source>
        <tissue evidence="1">Shoot tissue taken approximately 20 cm above the soil surface</tissue>
    </source>
</reference>
<evidence type="ECO:0000313" key="1">
    <source>
        <dbReference type="EMBL" id="JAD34769.1"/>
    </source>
</evidence>